<sequence>MKKIAMLLVLFVTATNLYSQELTKDQLKTKLAEHTCECSNSKEMTKDNYELNLGLCILEAVNKYQSSVEKYYGKNYISKIEEIGGDVGETMAGVCPDLLIKIFQNSQEQSDSYSSEEDETINGTFVNTNEDGFLYVNVKEASGKSHKFLLLDNFDNSYLVIDNVLKSKDKIKVSYYVAELYNTKTKKYENFKVISDIEKE</sequence>
<name>A0ABM7S6F8_9FLAO</name>
<feature type="chain" id="PRO_5047200207" evidence="1">
    <location>
        <begin position="20"/>
        <end position="200"/>
    </location>
</feature>
<feature type="signal peptide" evidence="1">
    <location>
        <begin position="1"/>
        <end position="19"/>
    </location>
</feature>
<evidence type="ECO:0000256" key="1">
    <source>
        <dbReference type="SAM" id="SignalP"/>
    </source>
</evidence>
<keyword evidence="3" id="KW-1185">Reference proteome</keyword>
<keyword evidence="1" id="KW-0732">Signal</keyword>
<dbReference type="RefSeq" id="WP_221258176.1">
    <property type="nucleotide sequence ID" value="NZ_AP024749.1"/>
</dbReference>
<evidence type="ECO:0000313" key="2">
    <source>
        <dbReference type="EMBL" id="BCY29080.1"/>
    </source>
</evidence>
<reference evidence="2 3" key="1">
    <citation type="submission" date="2021-06" db="EMBL/GenBank/DDBJ databases">
        <title>Whole genome sequences of Flavobacterium sp. KK2020170 and assembly.</title>
        <authorList>
            <person name="Kitahara K."/>
            <person name="Miyoshi S."/>
            <person name="Uesaka K."/>
        </authorList>
    </citation>
    <scope>NUCLEOTIDE SEQUENCE [LARGE SCALE GENOMIC DNA]</scope>
    <source>
        <strain evidence="2 3">KK2020170</strain>
    </source>
</reference>
<protein>
    <submittedName>
        <fullName evidence="2">Uncharacterized protein</fullName>
    </submittedName>
</protein>
<dbReference type="EMBL" id="AP024749">
    <property type="protein sequence ID" value="BCY29080.1"/>
    <property type="molecule type" value="Genomic_DNA"/>
</dbReference>
<evidence type="ECO:0000313" key="3">
    <source>
        <dbReference type="Proteomes" id="UP000825258"/>
    </source>
</evidence>
<organism evidence="2 3">
    <name type="scientific">Flavobacterium okayamense</name>
    <dbReference type="NCBI Taxonomy" id="2830782"/>
    <lineage>
        <taxon>Bacteria</taxon>
        <taxon>Pseudomonadati</taxon>
        <taxon>Bacteroidota</taxon>
        <taxon>Flavobacteriia</taxon>
        <taxon>Flavobacteriales</taxon>
        <taxon>Flavobacteriaceae</taxon>
        <taxon>Flavobacterium</taxon>
    </lineage>
</organism>
<gene>
    <name evidence="2" type="ORF">KK2020170_19480</name>
</gene>
<dbReference type="Proteomes" id="UP000825258">
    <property type="component" value="Chromosome"/>
</dbReference>
<proteinExistence type="predicted"/>
<accession>A0ABM7S6F8</accession>